<comment type="pathway">
    <text evidence="1">Carbohydrate biosynthesis; Calvin cycle.</text>
</comment>
<evidence type="ECO:0000256" key="11">
    <source>
        <dbReference type="ARBA" id="ARBA00047663"/>
    </source>
</evidence>
<dbReference type="Pfam" id="PF00485">
    <property type="entry name" value="PRK"/>
    <property type="match status" value="1"/>
</dbReference>
<dbReference type="Gene3D" id="3.40.50.300">
    <property type="entry name" value="P-loop containing nucleotide triphosphate hydrolases"/>
    <property type="match status" value="1"/>
</dbReference>
<evidence type="ECO:0000256" key="6">
    <source>
        <dbReference type="ARBA" id="ARBA00022679"/>
    </source>
</evidence>
<dbReference type="PRINTS" id="PR00478">
    <property type="entry name" value="PHRIBLKINASE"/>
</dbReference>
<keyword evidence="9" id="KW-0067">ATP-binding</keyword>
<keyword evidence="8 13" id="KW-0418">Kinase</keyword>
<dbReference type="Proteomes" id="UP000292564">
    <property type="component" value="Unassembled WGS sequence"/>
</dbReference>
<protein>
    <recommendedName>
        <fullName evidence="3">phosphoribulokinase</fullName>
        <ecNumber evidence="3">2.7.1.19</ecNumber>
    </recommendedName>
    <alternativeName>
        <fullName evidence="10">Phosphopentokinase</fullName>
    </alternativeName>
</protein>
<dbReference type="NCBIfam" id="NF005655">
    <property type="entry name" value="PRK07429.1"/>
    <property type="match status" value="1"/>
</dbReference>
<evidence type="ECO:0000259" key="12">
    <source>
        <dbReference type="Pfam" id="PF00485"/>
    </source>
</evidence>
<keyword evidence="6" id="KW-0808">Transferase</keyword>
<comment type="similarity">
    <text evidence="2">Belongs to the phosphoribulokinase family.</text>
</comment>
<dbReference type="InterPro" id="IPR006082">
    <property type="entry name" value="PRK"/>
</dbReference>
<dbReference type="EMBL" id="SHKY01000001">
    <property type="protein sequence ID" value="RZU54117.1"/>
    <property type="molecule type" value="Genomic_DNA"/>
</dbReference>
<comment type="catalytic activity">
    <reaction evidence="11">
        <text>D-ribulose 5-phosphate + ATP = D-ribulose 1,5-bisphosphate + ADP + H(+)</text>
        <dbReference type="Rhea" id="RHEA:19365"/>
        <dbReference type="ChEBI" id="CHEBI:15378"/>
        <dbReference type="ChEBI" id="CHEBI:30616"/>
        <dbReference type="ChEBI" id="CHEBI:57870"/>
        <dbReference type="ChEBI" id="CHEBI:58121"/>
        <dbReference type="ChEBI" id="CHEBI:456216"/>
        <dbReference type="EC" id="2.7.1.19"/>
    </reaction>
</comment>
<evidence type="ECO:0000313" key="14">
    <source>
        <dbReference type="Proteomes" id="UP000292564"/>
    </source>
</evidence>
<gene>
    <name evidence="13" type="ORF">EV385_6056</name>
</gene>
<dbReference type="OrthoDB" id="9773443at2"/>
<evidence type="ECO:0000256" key="5">
    <source>
        <dbReference type="ARBA" id="ARBA00022567"/>
    </source>
</evidence>
<evidence type="ECO:0000256" key="1">
    <source>
        <dbReference type="ARBA" id="ARBA00005215"/>
    </source>
</evidence>
<organism evidence="13 14">
    <name type="scientific">Krasilnikovia cinnamomea</name>
    <dbReference type="NCBI Taxonomy" id="349313"/>
    <lineage>
        <taxon>Bacteria</taxon>
        <taxon>Bacillati</taxon>
        <taxon>Actinomycetota</taxon>
        <taxon>Actinomycetes</taxon>
        <taxon>Micromonosporales</taxon>
        <taxon>Micromonosporaceae</taxon>
        <taxon>Krasilnikovia</taxon>
    </lineage>
</organism>
<accession>A0A4Q7ZSF1</accession>
<evidence type="ECO:0000313" key="13">
    <source>
        <dbReference type="EMBL" id="RZU54117.1"/>
    </source>
</evidence>
<keyword evidence="5" id="KW-0113">Calvin cycle</keyword>
<evidence type="ECO:0000256" key="3">
    <source>
        <dbReference type="ARBA" id="ARBA00012042"/>
    </source>
</evidence>
<evidence type="ECO:0000256" key="8">
    <source>
        <dbReference type="ARBA" id="ARBA00022777"/>
    </source>
</evidence>
<dbReference type="GO" id="GO:0008974">
    <property type="term" value="F:phosphoribulokinase activity"/>
    <property type="evidence" value="ECO:0007669"/>
    <property type="project" value="UniProtKB-EC"/>
</dbReference>
<sequence length="317" mass="35540">MSDKLIRMMRSRGSEPAETRPVMLAVGGDSGSGKTTLARGLAAAIGAHRCTTIGVDDYHRYDRAQLRVLPLTALSPDANYLDIMEQHLQMLATGQPILKPVYDHRTGTFARTEYLRPRPFVIVEGLFPLFSKLSRACFDITVFLDPPEQIRHRWKIRRDAACRGYTESEVRRELARREPDSAAYIRPQRRFADIVVRFAPARDGSDPPDTPSTAELLLRPTVQHPPLTHLLTDDVGTALSLNIIRDDDGTPVDCLRVHADATADDARLLEKALWDGVGHDREIPRGLGRLADGAHSEPLAITQELLLFHLMQEVYQR</sequence>
<feature type="domain" description="Phosphoribulokinase/uridine kinase" evidence="12">
    <location>
        <begin position="24"/>
        <end position="203"/>
    </location>
</feature>
<dbReference type="RefSeq" id="WP_130512519.1">
    <property type="nucleotide sequence ID" value="NZ_SHKY01000001.1"/>
</dbReference>
<dbReference type="EC" id="2.7.1.19" evidence="3"/>
<evidence type="ECO:0000256" key="9">
    <source>
        <dbReference type="ARBA" id="ARBA00022840"/>
    </source>
</evidence>
<evidence type="ECO:0000256" key="4">
    <source>
        <dbReference type="ARBA" id="ARBA00022531"/>
    </source>
</evidence>
<comment type="caution">
    <text evidence="13">The sequence shown here is derived from an EMBL/GenBank/DDBJ whole genome shotgun (WGS) entry which is preliminary data.</text>
</comment>
<name>A0A4Q7ZSF1_9ACTN</name>
<proteinExistence type="inferred from homology"/>
<evidence type="ECO:0000256" key="7">
    <source>
        <dbReference type="ARBA" id="ARBA00022741"/>
    </source>
</evidence>
<keyword evidence="14" id="KW-1185">Reference proteome</keyword>
<dbReference type="SUPFAM" id="SSF52540">
    <property type="entry name" value="P-loop containing nucleoside triphosphate hydrolases"/>
    <property type="match status" value="1"/>
</dbReference>
<evidence type="ECO:0000256" key="10">
    <source>
        <dbReference type="ARBA" id="ARBA00031382"/>
    </source>
</evidence>
<dbReference type="InterPro" id="IPR027417">
    <property type="entry name" value="P-loop_NTPase"/>
</dbReference>
<keyword evidence="4" id="KW-0602">Photosynthesis</keyword>
<dbReference type="GO" id="GO:0005524">
    <property type="term" value="F:ATP binding"/>
    <property type="evidence" value="ECO:0007669"/>
    <property type="project" value="UniProtKB-KW"/>
</dbReference>
<dbReference type="AlphaFoldDB" id="A0A4Q7ZSF1"/>
<evidence type="ECO:0000256" key="2">
    <source>
        <dbReference type="ARBA" id="ARBA00009719"/>
    </source>
</evidence>
<dbReference type="InterPro" id="IPR006083">
    <property type="entry name" value="PRK/URK"/>
</dbReference>
<dbReference type="PANTHER" id="PTHR10285">
    <property type="entry name" value="URIDINE KINASE"/>
    <property type="match status" value="1"/>
</dbReference>
<reference evidence="13 14" key="1">
    <citation type="submission" date="2019-02" db="EMBL/GenBank/DDBJ databases">
        <title>Sequencing the genomes of 1000 actinobacteria strains.</title>
        <authorList>
            <person name="Klenk H.-P."/>
        </authorList>
    </citation>
    <scope>NUCLEOTIDE SEQUENCE [LARGE SCALE GENOMIC DNA]</scope>
    <source>
        <strain evidence="13 14">DSM 45162</strain>
    </source>
</reference>
<dbReference type="GO" id="GO:0019253">
    <property type="term" value="P:reductive pentose-phosphate cycle"/>
    <property type="evidence" value="ECO:0007669"/>
    <property type="project" value="UniProtKB-KW"/>
</dbReference>
<keyword evidence="7" id="KW-0547">Nucleotide-binding</keyword>